<feature type="region of interest" description="Disordered" evidence="1">
    <location>
        <begin position="662"/>
        <end position="683"/>
    </location>
</feature>
<dbReference type="GO" id="GO:0005829">
    <property type="term" value="C:cytosol"/>
    <property type="evidence" value="ECO:0007669"/>
    <property type="project" value="GOC"/>
</dbReference>
<dbReference type="GO" id="GO:0034498">
    <property type="term" value="P:early endosome to Golgi transport"/>
    <property type="evidence" value="ECO:0007669"/>
    <property type="project" value="TreeGrafter"/>
</dbReference>
<dbReference type="STRING" id="29170.A0A368GE52"/>
<dbReference type="OrthoDB" id="10256906at2759"/>
<dbReference type="Gene3D" id="3.20.20.80">
    <property type="entry name" value="Glycosidases"/>
    <property type="match status" value="1"/>
</dbReference>
<dbReference type="Pfam" id="PF23036">
    <property type="entry name" value="TRAPPC10_1st"/>
    <property type="match status" value="1"/>
</dbReference>
<feature type="domain" description="TRAPPC10/Trs130 N-terminal" evidence="2">
    <location>
        <begin position="21"/>
        <end position="311"/>
    </location>
</feature>
<proteinExistence type="predicted"/>
<dbReference type="EMBL" id="JOJR01000251">
    <property type="protein sequence ID" value="RCN41077.1"/>
    <property type="molecule type" value="Genomic_DNA"/>
</dbReference>
<dbReference type="GO" id="GO:0006891">
    <property type="term" value="P:intra-Golgi vesicle-mediated transport"/>
    <property type="evidence" value="ECO:0007669"/>
    <property type="project" value="TreeGrafter"/>
</dbReference>
<evidence type="ECO:0000259" key="2">
    <source>
        <dbReference type="Pfam" id="PF23036"/>
    </source>
</evidence>
<dbReference type="InterPro" id="IPR017853">
    <property type="entry name" value="GH"/>
</dbReference>
<evidence type="ECO:0000313" key="3">
    <source>
        <dbReference type="EMBL" id="RCN41077.1"/>
    </source>
</evidence>
<reference evidence="3 4" key="1">
    <citation type="submission" date="2014-10" db="EMBL/GenBank/DDBJ databases">
        <title>Draft genome of the hookworm Ancylostoma caninum.</title>
        <authorList>
            <person name="Mitreva M."/>
        </authorList>
    </citation>
    <scope>NUCLEOTIDE SEQUENCE [LARGE SCALE GENOMIC DNA]</scope>
    <source>
        <strain evidence="3 4">Baltimore</strain>
    </source>
</reference>
<gene>
    <name evidence="3" type="ORF">ANCCAN_12960</name>
</gene>
<dbReference type="PANTHER" id="PTHR13251:SF3">
    <property type="entry name" value="TRAFFICKING PROTEIN PARTICLE COMPLEX SUBUNIT 10"/>
    <property type="match status" value="1"/>
</dbReference>
<evidence type="ECO:0000256" key="1">
    <source>
        <dbReference type="SAM" id="MobiDB-lite"/>
    </source>
</evidence>
<dbReference type="InterPro" id="IPR045126">
    <property type="entry name" value="TRAPPC10/Trs130"/>
</dbReference>
<dbReference type="AlphaFoldDB" id="A0A368GE52"/>
<dbReference type="SUPFAM" id="SSF51445">
    <property type="entry name" value="(Trans)glycosidases"/>
    <property type="match status" value="1"/>
</dbReference>
<dbReference type="GO" id="GO:1990071">
    <property type="term" value="C:TRAPPII protein complex"/>
    <property type="evidence" value="ECO:0007669"/>
    <property type="project" value="InterPro"/>
</dbReference>
<accession>A0A368GE52</accession>
<keyword evidence="4" id="KW-1185">Reference proteome</keyword>
<organism evidence="3 4">
    <name type="scientific">Ancylostoma caninum</name>
    <name type="common">Dog hookworm</name>
    <dbReference type="NCBI Taxonomy" id="29170"/>
    <lineage>
        <taxon>Eukaryota</taxon>
        <taxon>Metazoa</taxon>
        <taxon>Ecdysozoa</taxon>
        <taxon>Nematoda</taxon>
        <taxon>Chromadorea</taxon>
        <taxon>Rhabditida</taxon>
        <taxon>Rhabditina</taxon>
        <taxon>Rhabditomorpha</taxon>
        <taxon>Strongyloidea</taxon>
        <taxon>Ancylostomatidae</taxon>
        <taxon>Ancylostomatinae</taxon>
        <taxon>Ancylostoma</taxon>
    </lineage>
</organism>
<name>A0A368GE52_ANCCA</name>
<protein>
    <recommendedName>
        <fullName evidence="2">TRAPPC10/Trs130 N-terminal domain-containing protein</fullName>
    </recommendedName>
</protein>
<dbReference type="InterPro" id="IPR056913">
    <property type="entry name" value="TRAPPC10/Trs130_N"/>
</dbReference>
<dbReference type="PANTHER" id="PTHR13251">
    <property type="entry name" value="EPILEPSY HOLOPROSENCEPHALY CANDIDATE 1/TMEM1"/>
    <property type="match status" value="1"/>
</dbReference>
<evidence type="ECO:0000313" key="4">
    <source>
        <dbReference type="Proteomes" id="UP000252519"/>
    </source>
</evidence>
<dbReference type="Proteomes" id="UP000252519">
    <property type="component" value="Unassembled WGS sequence"/>
</dbReference>
<sequence>MDQKWNYDLASLLRVHKPHYVNVTCKGSDNGFVAYQHAITSRFATHQIVWKRYGKPFPCPLTFPIRFCAFDENLCFGPHMTQADLPNIAYLHLYVIDSASVDEYRTSVRHNVSEWFAKVSSKSDVQWLIVVDSTRAKEKKNRAGLMEKLKHDFSKHTSRLVEVSESVEHGSFTGLVQAVQNALLTHLDILTGTWEASLNGSRGKYTDMNWNLSAYCSSTMEYARLYWSLGALEHAMTIYDELDLFLVDIINEMCDVEAGKEPRWVVSMRAAGLPFRSLYSSFEQPKLDCKKDHGLVAIRHFLVAQQILLSLYLYHSRHRSRGAAPSMRVDFAALVLRYAKHVLNTAMRQSRIALMNVSPACLACWSLVVSGEALHIAGLLADPSTVDGAAASVCAIQTQRFFSMLELADVLESGSSKTRDSLLEWLSVEDSSGVSEFLREMLQTPNSFAHQLSKAHDAATSTLLQWGRGRQAAHIGWKMAEWLRANGRDAGALPLELRFISSMLESGVKSQAVVDVMKRVVPFLKDDIDYDRLLAYRLFMAVHESDDEERKKIAEDLMAQISRMKPGEKINLTEPPGFPKNLIQASVGGFTPLVQIPNGRVSMDFLVTSSLPIPIDNFCLRVKLREVDEHVLSRRKQPVYDVQFSERDQICRVVTLHRHHYHSRRKSHSHSHSHSKSPVEPRHSEELLLTCPNQVIEPGQNEITVSALAKTRGCFILDRVQATLFDGALTVDIDDVVTRRFVTVFVQSTPNKLWIDDSKDLLAGVIQRVNVTIEAGSSVDCSKIDVRADITEGIEFMGTDGEWSSNISVDIPPLGVSARHTFELVLCLLMDAGLTASPAIRKAKISFEWLGRVWSVELPFIALLIMTSSTSLLENKTLFELEIARAVGHAEEWTVVLENATIEAIDPKAAEDVPNHLGKLINRDLGELIPNVVASLVWILPLSGELPISHKLSIDYRVKPTKETESQDERKDFIDRLYTYREAFDLHVPKVGYELCAQMLSQQPGAQLCRAGAACDLVISLRSLSSTPFVETLYIVLDADEKLWTLTERAKVLHVKESGLGQIAFSVMPCAAGFLPYPSISVYSCKTLGVPRLGENYTEGVDMLPGVPLLSFLRTAGKQIRVLAASQTDSEPAEQKRGLKHKLAVSSSFQSIVHLDLKGAPPIMSVYEWLFPLLRKMGAHGVLMEYEDMFPYSGDLARLAADNSIEIIPLVQTFGHMEFILKYPAYAELRENMTAVSHF</sequence>
<feature type="compositionally biased region" description="Basic residues" evidence="1">
    <location>
        <begin position="662"/>
        <end position="675"/>
    </location>
</feature>
<comment type="caution">
    <text evidence="3">The sequence shown here is derived from an EMBL/GenBank/DDBJ whole genome shotgun (WGS) entry which is preliminary data.</text>
</comment>